<dbReference type="PANTHER" id="PTHR12064:SF97">
    <property type="entry name" value="METAL TRANSPORTER CNNM-5"/>
    <property type="match status" value="1"/>
</dbReference>
<reference evidence="4 5" key="1">
    <citation type="submission" date="2018-08" db="EMBL/GenBank/DDBJ databases">
        <title>Aphanomyces genome sequencing and annotation.</title>
        <authorList>
            <person name="Minardi D."/>
            <person name="Oidtmann B."/>
            <person name="Van Der Giezen M."/>
            <person name="Studholme D.J."/>
        </authorList>
    </citation>
    <scope>NUCLEOTIDE SEQUENCE [LARGE SCALE GENOMIC DNA]</scope>
    <source>
        <strain evidence="4 5">NJM0002</strain>
    </source>
</reference>
<sequence>MVFIVAAVAAEAPSQVTHLVEHRSSGELMYRGQVYTKADSPVVPFTSSRLRESSHACQDESYVTYACDPTKFIGAVGSVMLLVVLAGAMSGLTVGVLSLDTMHLSVLKMEGYVRVMRRSSCVTGACQVDGGATCGGALAAALPIFLNTLINPVASVVFSVTFVVLFGEIVPTALCTGDRQLVIGAACVPLLRVLIRLTYPISYPISVFLNHTVGETASNLAYSRDELKALVQLQHLHNPRAGLTADDVDLLQCVLDLGKRSVRDYMTSVVAITDVAPPDDVPLGSHLLHIQSPDDSVAPTTLVYAHGTGLYPVTNGVCGGTLPYVEVEPATSLSSLLATFLRHPTATIVVVVTLSTTKADKVVVGIVRRQDVPFLERQV</sequence>
<keyword evidence="1" id="KW-0677">Repeat</keyword>
<dbReference type="GO" id="GO:0010960">
    <property type="term" value="P:magnesium ion homeostasis"/>
    <property type="evidence" value="ECO:0007669"/>
    <property type="project" value="InterPro"/>
</dbReference>
<accession>A0A3R6VFK1</accession>
<name>A0A3R6VFK1_9STRA</name>
<feature type="transmembrane region" description="Helical" evidence="2">
    <location>
        <begin position="152"/>
        <end position="174"/>
    </location>
</feature>
<evidence type="ECO:0000259" key="3">
    <source>
        <dbReference type="Pfam" id="PF01595"/>
    </source>
</evidence>
<protein>
    <recommendedName>
        <fullName evidence="3">CNNM transmembrane domain-containing protein</fullName>
    </recommendedName>
</protein>
<evidence type="ECO:0000313" key="4">
    <source>
        <dbReference type="EMBL" id="RHY23451.1"/>
    </source>
</evidence>
<gene>
    <name evidence="4" type="ORF">DYB32_009193</name>
</gene>
<keyword evidence="2" id="KW-1133">Transmembrane helix</keyword>
<organism evidence="4 5">
    <name type="scientific">Aphanomyces invadans</name>
    <dbReference type="NCBI Taxonomy" id="157072"/>
    <lineage>
        <taxon>Eukaryota</taxon>
        <taxon>Sar</taxon>
        <taxon>Stramenopiles</taxon>
        <taxon>Oomycota</taxon>
        <taxon>Saprolegniomycetes</taxon>
        <taxon>Saprolegniales</taxon>
        <taxon>Verrucalvaceae</taxon>
        <taxon>Aphanomyces</taxon>
    </lineage>
</organism>
<evidence type="ECO:0000313" key="5">
    <source>
        <dbReference type="Proteomes" id="UP000285060"/>
    </source>
</evidence>
<dbReference type="VEuPathDB" id="FungiDB:H310_03836"/>
<proteinExistence type="predicted"/>
<keyword evidence="2" id="KW-0472">Membrane</keyword>
<keyword evidence="2" id="KW-0812">Transmembrane</keyword>
<dbReference type="PANTHER" id="PTHR12064">
    <property type="entry name" value="METAL TRANSPORTER CNNM"/>
    <property type="match status" value="1"/>
</dbReference>
<evidence type="ECO:0000256" key="2">
    <source>
        <dbReference type="SAM" id="Phobius"/>
    </source>
</evidence>
<dbReference type="Pfam" id="PF01595">
    <property type="entry name" value="CNNM"/>
    <property type="match status" value="1"/>
</dbReference>
<dbReference type="AlphaFoldDB" id="A0A3R6VFK1"/>
<dbReference type="InterPro" id="IPR002550">
    <property type="entry name" value="CNNM"/>
</dbReference>
<feature type="domain" description="CNNM transmembrane" evidence="3">
    <location>
        <begin position="80"/>
        <end position="235"/>
    </location>
</feature>
<dbReference type="InterPro" id="IPR045095">
    <property type="entry name" value="ACDP"/>
</dbReference>
<dbReference type="Proteomes" id="UP000285060">
    <property type="component" value="Unassembled WGS sequence"/>
</dbReference>
<evidence type="ECO:0000256" key="1">
    <source>
        <dbReference type="ARBA" id="ARBA00022737"/>
    </source>
</evidence>
<dbReference type="GO" id="GO:0005737">
    <property type="term" value="C:cytoplasm"/>
    <property type="evidence" value="ECO:0007669"/>
    <property type="project" value="TreeGrafter"/>
</dbReference>
<feature type="transmembrane region" description="Helical" evidence="2">
    <location>
        <begin position="72"/>
        <end position="99"/>
    </location>
</feature>
<feature type="non-terminal residue" evidence="4">
    <location>
        <position position="379"/>
    </location>
</feature>
<dbReference type="GO" id="GO:0030026">
    <property type="term" value="P:intracellular manganese ion homeostasis"/>
    <property type="evidence" value="ECO:0007669"/>
    <property type="project" value="TreeGrafter"/>
</dbReference>
<dbReference type="EMBL" id="QUSY01001828">
    <property type="protein sequence ID" value="RHY23451.1"/>
    <property type="molecule type" value="Genomic_DNA"/>
</dbReference>
<comment type="caution">
    <text evidence="4">The sequence shown here is derived from an EMBL/GenBank/DDBJ whole genome shotgun (WGS) entry which is preliminary data.</text>
</comment>
<keyword evidence="5" id="KW-1185">Reference proteome</keyword>